<dbReference type="AlphaFoldDB" id="A0A8K0WMB9"/>
<dbReference type="InterPro" id="IPR036864">
    <property type="entry name" value="Zn2-C6_fun-type_DNA-bd_sf"/>
</dbReference>
<feature type="compositionally biased region" description="Low complexity" evidence="2">
    <location>
        <begin position="66"/>
        <end position="79"/>
    </location>
</feature>
<dbReference type="CDD" id="cd00067">
    <property type="entry name" value="GAL4"/>
    <property type="match status" value="1"/>
</dbReference>
<gene>
    <name evidence="4" type="ORF">B0I35DRAFT_483655</name>
</gene>
<reference evidence="4" key="1">
    <citation type="journal article" date="2021" name="Nat. Commun.">
        <title>Genetic determinants of endophytism in the Arabidopsis root mycobiome.</title>
        <authorList>
            <person name="Mesny F."/>
            <person name="Miyauchi S."/>
            <person name="Thiergart T."/>
            <person name="Pickel B."/>
            <person name="Atanasova L."/>
            <person name="Karlsson M."/>
            <person name="Huettel B."/>
            <person name="Barry K.W."/>
            <person name="Haridas S."/>
            <person name="Chen C."/>
            <person name="Bauer D."/>
            <person name="Andreopoulos W."/>
            <person name="Pangilinan J."/>
            <person name="LaButti K."/>
            <person name="Riley R."/>
            <person name="Lipzen A."/>
            <person name="Clum A."/>
            <person name="Drula E."/>
            <person name="Henrissat B."/>
            <person name="Kohler A."/>
            <person name="Grigoriev I.V."/>
            <person name="Martin F.M."/>
            <person name="Hacquard S."/>
        </authorList>
    </citation>
    <scope>NUCLEOTIDE SEQUENCE</scope>
    <source>
        <strain evidence="4">MPI-CAGE-CH-0235</strain>
    </source>
</reference>
<feature type="region of interest" description="Disordered" evidence="2">
    <location>
        <begin position="50"/>
        <end position="79"/>
    </location>
</feature>
<dbReference type="SMART" id="SM00066">
    <property type="entry name" value="GAL4"/>
    <property type="match status" value="1"/>
</dbReference>
<keyword evidence="5" id="KW-1185">Reference proteome</keyword>
<dbReference type="GO" id="GO:0008270">
    <property type="term" value="F:zinc ion binding"/>
    <property type="evidence" value="ECO:0007669"/>
    <property type="project" value="InterPro"/>
</dbReference>
<evidence type="ECO:0000259" key="3">
    <source>
        <dbReference type="PROSITE" id="PS50048"/>
    </source>
</evidence>
<organism evidence="4 5">
    <name type="scientific">Stachybotrys elegans</name>
    <dbReference type="NCBI Taxonomy" id="80388"/>
    <lineage>
        <taxon>Eukaryota</taxon>
        <taxon>Fungi</taxon>
        <taxon>Dikarya</taxon>
        <taxon>Ascomycota</taxon>
        <taxon>Pezizomycotina</taxon>
        <taxon>Sordariomycetes</taxon>
        <taxon>Hypocreomycetidae</taxon>
        <taxon>Hypocreales</taxon>
        <taxon>Stachybotryaceae</taxon>
        <taxon>Stachybotrys</taxon>
    </lineage>
</organism>
<dbReference type="EMBL" id="JAGPNK010000017">
    <property type="protein sequence ID" value="KAH7305902.1"/>
    <property type="molecule type" value="Genomic_DNA"/>
</dbReference>
<dbReference type="Proteomes" id="UP000813444">
    <property type="component" value="Unassembled WGS sequence"/>
</dbReference>
<feature type="domain" description="Zn(2)-C6 fungal-type" evidence="3">
    <location>
        <begin position="10"/>
        <end position="48"/>
    </location>
</feature>
<dbReference type="Gene3D" id="4.10.240.10">
    <property type="entry name" value="Zn(2)-C6 fungal-type DNA-binding domain"/>
    <property type="match status" value="1"/>
</dbReference>
<dbReference type="PROSITE" id="PS50048">
    <property type="entry name" value="ZN2_CY6_FUNGAL_2"/>
    <property type="match status" value="1"/>
</dbReference>
<dbReference type="GO" id="GO:0000981">
    <property type="term" value="F:DNA-binding transcription factor activity, RNA polymerase II-specific"/>
    <property type="evidence" value="ECO:0007669"/>
    <property type="project" value="InterPro"/>
</dbReference>
<sequence length="513" mass="56444">MTVEKPLRFACDRCHAQKLRCPRVLDPEKNRPDEPCSRCRKADVPCVVSERGKVGRPAKVNKRKASPPVSSSRSASTSSISSYLVEEANTLSSVPTSAMATPLGTPNPCHVFGFTPDSSPARGLSPAKDDHIMCDPDYTTFYDATNPMMTPMLNDAMLSLGSVSSDDGDANPSWASHSNWSDTTSVHGPSHGLTETIPYHFDVHLDLTPFSSTPDLLDVAPDMPFLDNKADHSTAAAFFEPPRSAPTAAAATFAPQPMAPSVSGTTCFYKLTTLNAKILQFLESNRNMPLQEDCPAVSMNQITKEVVEFSGELIEIAREVMPHINAVAQGINSGASTPSLEDDLGCRSRGSSRSSSIDNMSFFEPESMLPTIPQSSIIFLLLGCYTQLLHSFEFTVYCLYKRHSKSEQVDMNNMWKNQDTVDSLLKASVVIHTITYLLDCVHRAFSGVNPDQAEPVNFDISDSNSWKGFFWGGSERFAKDGLLTRAFIEIQEREQSVMRKAQHLKQVINNFHI</sequence>
<evidence type="ECO:0000313" key="4">
    <source>
        <dbReference type="EMBL" id="KAH7305902.1"/>
    </source>
</evidence>
<evidence type="ECO:0000256" key="1">
    <source>
        <dbReference type="ARBA" id="ARBA00023242"/>
    </source>
</evidence>
<protein>
    <recommendedName>
        <fullName evidence="3">Zn(2)-C6 fungal-type domain-containing protein</fullName>
    </recommendedName>
</protein>
<keyword evidence="1" id="KW-0539">Nucleus</keyword>
<dbReference type="InterPro" id="IPR001138">
    <property type="entry name" value="Zn2Cys6_DnaBD"/>
</dbReference>
<proteinExistence type="predicted"/>
<accession>A0A8K0WMB9</accession>
<dbReference type="OrthoDB" id="2574141at2759"/>
<evidence type="ECO:0000256" key="2">
    <source>
        <dbReference type="SAM" id="MobiDB-lite"/>
    </source>
</evidence>
<evidence type="ECO:0000313" key="5">
    <source>
        <dbReference type="Proteomes" id="UP000813444"/>
    </source>
</evidence>
<dbReference type="SUPFAM" id="SSF57701">
    <property type="entry name" value="Zn2/Cys6 DNA-binding domain"/>
    <property type="match status" value="1"/>
</dbReference>
<name>A0A8K0WMB9_9HYPO</name>
<dbReference type="Pfam" id="PF00172">
    <property type="entry name" value="Zn_clus"/>
    <property type="match status" value="1"/>
</dbReference>
<comment type="caution">
    <text evidence="4">The sequence shown here is derived from an EMBL/GenBank/DDBJ whole genome shotgun (WGS) entry which is preliminary data.</text>
</comment>
<feature type="compositionally biased region" description="Basic residues" evidence="2">
    <location>
        <begin position="54"/>
        <end position="65"/>
    </location>
</feature>